<dbReference type="PIRSF" id="PIRSF000477">
    <property type="entry name" value="PurNPase"/>
    <property type="match status" value="1"/>
</dbReference>
<dbReference type="NCBIfam" id="NF006054">
    <property type="entry name" value="PRK08202.1"/>
    <property type="match status" value="1"/>
</dbReference>
<dbReference type="Proteomes" id="UP000485562">
    <property type="component" value="Unassembled WGS sequence"/>
</dbReference>
<keyword evidence="4 5" id="KW-0808">Transferase</keyword>
<sequence>MNELEKVKESVGFLKTKIQKTPEIGIILGTGLGKFAEKIEVEQIIPYSSIPYFPVSTVEGHAGNLISGKIKNKQILAFQGRFHLYEGYSASEIALPIRVLRFLGAKILLESNAAGGMNPLFKAGNLVIIVDHINLTGHNPLIGENFEEIGVRFPDMSNPYDPEMIDLAEKIAIEEKIPVKKGVLVGLTGPNLETKAEYRFLKGIGADMVCMSTVVEVIAAVHAGLRVFGISVISDMCLPDALKVATFEEILATASYAEPLLTSLMENIIINL</sequence>
<proteinExistence type="inferred from homology"/>
<dbReference type="InterPro" id="IPR011268">
    <property type="entry name" value="Purine_phosphorylase"/>
</dbReference>
<evidence type="ECO:0000259" key="6">
    <source>
        <dbReference type="Pfam" id="PF01048"/>
    </source>
</evidence>
<evidence type="ECO:0000256" key="1">
    <source>
        <dbReference type="ARBA" id="ARBA00005058"/>
    </source>
</evidence>
<dbReference type="Gene3D" id="3.40.50.1580">
    <property type="entry name" value="Nucleoside phosphorylase domain"/>
    <property type="match status" value="1"/>
</dbReference>
<dbReference type="PANTHER" id="PTHR11904:SF9">
    <property type="entry name" value="PURINE NUCLEOSIDE PHOSPHORYLASE-RELATED"/>
    <property type="match status" value="1"/>
</dbReference>
<dbReference type="NCBIfam" id="TIGR01697">
    <property type="entry name" value="PNPH-PUNA-XAPA"/>
    <property type="match status" value="1"/>
</dbReference>
<dbReference type="EC" id="2.4.2.1" evidence="5"/>
<dbReference type="AlphaFoldDB" id="A0A1V6CCN5"/>
<dbReference type="SUPFAM" id="SSF53167">
    <property type="entry name" value="Purine and uridine phosphorylases"/>
    <property type="match status" value="1"/>
</dbReference>
<dbReference type="InterPro" id="IPR035994">
    <property type="entry name" value="Nucleoside_phosphorylase_sf"/>
</dbReference>
<protein>
    <recommendedName>
        <fullName evidence="5">Purine nucleoside phosphorylase</fullName>
        <ecNumber evidence="5">2.4.2.1</ecNumber>
    </recommendedName>
    <alternativeName>
        <fullName evidence="5">Inosine-guanosine phosphorylase</fullName>
    </alternativeName>
</protein>
<reference evidence="7" key="1">
    <citation type="submission" date="2017-02" db="EMBL/GenBank/DDBJ databases">
        <title>Delving into the versatile metabolic prowess of the omnipresent phylum Bacteroidetes.</title>
        <authorList>
            <person name="Nobu M.K."/>
            <person name="Mei R."/>
            <person name="Narihiro T."/>
            <person name="Kuroda K."/>
            <person name="Liu W.-T."/>
        </authorList>
    </citation>
    <scope>NUCLEOTIDE SEQUENCE</scope>
    <source>
        <strain evidence="7">ADurb.Bin131</strain>
    </source>
</reference>
<dbReference type="InterPro" id="IPR000845">
    <property type="entry name" value="Nucleoside_phosphorylase_d"/>
</dbReference>
<feature type="domain" description="Nucleoside phosphorylase" evidence="6">
    <location>
        <begin position="23"/>
        <end position="269"/>
    </location>
</feature>
<dbReference type="GO" id="GO:0009116">
    <property type="term" value="P:nucleoside metabolic process"/>
    <property type="evidence" value="ECO:0007669"/>
    <property type="project" value="InterPro"/>
</dbReference>
<organism evidence="7">
    <name type="scientific">candidate division TA06 bacterium ADurb.Bin131</name>
    <dbReference type="NCBI Taxonomy" id="1852827"/>
    <lineage>
        <taxon>Bacteria</taxon>
        <taxon>Bacteria division TA06</taxon>
    </lineage>
</organism>
<dbReference type="InterPro" id="IPR011270">
    <property type="entry name" value="Pur_Nuc_Pase_Ino/Guo-sp"/>
</dbReference>
<accession>A0A1V6CCN5</accession>
<keyword evidence="3 5" id="KW-0328">Glycosyltransferase</keyword>
<dbReference type="Pfam" id="PF01048">
    <property type="entry name" value="PNP_UDP_1"/>
    <property type="match status" value="1"/>
</dbReference>
<dbReference type="CDD" id="cd09009">
    <property type="entry name" value="PNP-EcPNPII_like"/>
    <property type="match status" value="1"/>
</dbReference>
<dbReference type="GO" id="GO:0005737">
    <property type="term" value="C:cytoplasm"/>
    <property type="evidence" value="ECO:0007669"/>
    <property type="project" value="TreeGrafter"/>
</dbReference>
<dbReference type="PANTHER" id="PTHR11904">
    <property type="entry name" value="METHYLTHIOADENOSINE/PURINE NUCLEOSIDE PHOSPHORYLASE"/>
    <property type="match status" value="1"/>
</dbReference>
<comment type="caution">
    <text evidence="7">The sequence shown here is derived from an EMBL/GenBank/DDBJ whole genome shotgun (WGS) entry which is preliminary data.</text>
</comment>
<evidence type="ECO:0000256" key="4">
    <source>
        <dbReference type="ARBA" id="ARBA00022679"/>
    </source>
</evidence>
<comment type="pathway">
    <text evidence="1 5">Purine metabolism; purine nucleoside salvage.</text>
</comment>
<evidence type="ECO:0000256" key="2">
    <source>
        <dbReference type="ARBA" id="ARBA00006751"/>
    </source>
</evidence>
<evidence type="ECO:0000256" key="5">
    <source>
        <dbReference type="PIRNR" id="PIRNR000477"/>
    </source>
</evidence>
<dbReference type="NCBIfam" id="TIGR01700">
    <property type="entry name" value="PNPH"/>
    <property type="match status" value="1"/>
</dbReference>
<dbReference type="EMBL" id="MWDQ01000034">
    <property type="protein sequence ID" value="OQB74647.1"/>
    <property type="molecule type" value="Genomic_DNA"/>
</dbReference>
<dbReference type="GO" id="GO:0004731">
    <property type="term" value="F:purine-nucleoside phosphorylase activity"/>
    <property type="evidence" value="ECO:0007669"/>
    <property type="project" value="UniProtKB-EC"/>
</dbReference>
<name>A0A1V6CCN5_UNCT6</name>
<comment type="similarity">
    <text evidence="2 5">Belongs to the PNP/MTAP phosphorylase family.</text>
</comment>
<evidence type="ECO:0000256" key="3">
    <source>
        <dbReference type="ARBA" id="ARBA00022676"/>
    </source>
</evidence>
<evidence type="ECO:0000313" key="7">
    <source>
        <dbReference type="EMBL" id="OQB74647.1"/>
    </source>
</evidence>
<gene>
    <name evidence="7" type="primary">punA</name>
    <name evidence="7" type="ORF">BWX89_00410</name>
</gene>
<comment type="function">
    <text evidence="5">The purine nucleoside phosphorylases catalyze the phosphorolytic breakdown of the N-glycosidic bond in the beta-(deoxy)ribonucleoside molecules, with the formation of the corresponding free purine bases and pentose-1-phosphate.</text>
</comment>
<dbReference type="UniPathway" id="UPA00606"/>